<keyword evidence="4" id="KW-1185">Reference proteome</keyword>
<dbReference type="EMBL" id="BQKI01000088">
    <property type="protein sequence ID" value="GJN35405.1"/>
    <property type="molecule type" value="Genomic_DNA"/>
</dbReference>
<reference evidence="3" key="2">
    <citation type="submission" date="2021-12" db="EMBL/GenBank/DDBJ databases">
        <title>Resequencing data analysis of finger millet.</title>
        <authorList>
            <person name="Hatakeyama M."/>
            <person name="Aluri S."/>
            <person name="Balachadran M.T."/>
            <person name="Sivarajan S.R."/>
            <person name="Poveda L."/>
            <person name="Shimizu-Inatsugi R."/>
            <person name="Schlapbach R."/>
            <person name="Sreeman S.M."/>
            <person name="Shimizu K.K."/>
        </authorList>
    </citation>
    <scope>NUCLEOTIDE SEQUENCE</scope>
</reference>
<keyword evidence="1" id="KW-0732">Signal</keyword>
<dbReference type="PANTHER" id="PTHR31236">
    <property type="entry name" value="BURP DOMAIN PROTEIN USPL1-LIKE"/>
    <property type="match status" value="1"/>
</dbReference>
<dbReference type="AlphaFoldDB" id="A0AAV5FKQ8"/>
<evidence type="ECO:0000313" key="4">
    <source>
        <dbReference type="Proteomes" id="UP001054889"/>
    </source>
</evidence>
<dbReference type="PROSITE" id="PS51277">
    <property type="entry name" value="BURP"/>
    <property type="match status" value="1"/>
</dbReference>
<feature type="signal peptide" evidence="1">
    <location>
        <begin position="1"/>
        <end position="19"/>
    </location>
</feature>
<feature type="chain" id="PRO_5043371908" description="BURP domain-containing protein" evidence="1">
    <location>
        <begin position="20"/>
        <end position="312"/>
    </location>
</feature>
<reference evidence="3" key="1">
    <citation type="journal article" date="2018" name="DNA Res.">
        <title>Multiple hybrid de novo genome assembly of finger millet, an orphan allotetraploid crop.</title>
        <authorList>
            <person name="Hatakeyama M."/>
            <person name="Aluri S."/>
            <person name="Balachadran M.T."/>
            <person name="Sivarajan S.R."/>
            <person name="Patrignani A."/>
            <person name="Gruter S."/>
            <person name="Poveda L."/>
            <person name="Shimizu-Inatsugi R."/>
            <person name="Baeten J."/>
            <person name="Francoijs K.J."/>
            <person name="Nataraja K.N."/>
            <person name="Reddy Y.A.N."/>
            <person name="Phadnis S."/>
            <person name="Ravikumar R.L."/>
            <person name="Schlapbach R."/>
            <person name="Sreeman S.M."/>
            <person name="Shimizu K.K."/>
        </authorList>
    </citation>
    <scope>NUCLEOTIDE SEQUENCE</scope>
</reference>
<name>A0AAV5FKQ8_ELECO</name>
<evidence type="ECO:0000256" key="1">
    <source>
        <dbReference type="SAM" id="SignalP"/>
    </source>
</evidence>
<dbReference type="Pfam" id="PF03181">
    <property type="entry name" value="BURP"/>
    <property type="match status" value="1"/>
</dbReference>
<accession>A0AAV5FKQ8</accession>
<comment type="caution">
    <text evidence="3">The sequence shown here is derived from an EMBL/GenBank/DDBJ whole genome shotgun (WGS) entry which is preliminary data.</text>
</comment>
<evidence type="ECO:0000313" key="3">
    <source>
        <dbReference type="EMBL" id="GJN35405.1"/>
    </source>
</evidence>
<protein>
    <recommendedName>
        <fullName evidence="2">BURP domain-containing protein</fullName>
    </recommendedName>
</protein>
<dbReference type="Proteomes" id="UP001054889">
    <property type="component" value="Unassembled WGS sequence"/>
</dbReference>
<sequence>MRPSAVLLLLIVAASGSAAAHGRPAAVSLAARFWEQAMPGTLMPEAIADLVKKGNDHAPGTEHYPALPGISVCGAWTGMCTASLAAATGIFFHKAQLRVGSTMTLSFPAEPEPPILPHAVAENLPFANLTAVLSTFNIPPGSTEARHVAATLRLCRSPPHPGELKACAASLETTVRVAVDMLGAADHGAWWAATSEIPASGGLPRQLYGVQGVTELDGDRFVGCHKVPFPYRVYQCHMTAGVSDKVYVVSLRGLGGGGGPNAEMLAFCHLDTAKWSPAHPAFEVLRVRPGTPVCHFMPYANPVFGKKKATKP</sequence>
<dbReference type="SMART" id="SM01045">
    <property type="entry name" value="BURP"/>
    <property type="match status" value="1"/>
</dbReference>
<gene>
    <name evidence="3" type="primary">gb24180</name>
    <name evidence="3" type="ORF">PR202_gb24180</name>
</gene>
<dbReference type="InterPro" id="IPR004873">
    <property type="entry name" value="BURP_dom"/>
</dbReference>
<evidence type="ECO:0000259" key="2">
    <source>
        <dbReference type="PROSITE" id="PS51277"/>
    </source>
</evidence>
<proteinExistence type="predicted"/>
<dbReference type="InterPro" id="IPR044816">
    <property type="entry name" value="BURP"/>
</dbReference>
<dbReference type="PANTHER" id="PTHR31236:SF24">
    <property type="entry name" value="BURP DOMAIN PROTEIN RD22"/>
    <property type="match status" value="1"/>
</dbReference>
<organism evidence="3 4">
    <name type="scientific">Eleusine coracana subsp. coracana</name>
    <dbReference type="NCBI Taxonomy" id="191504"/>
    <lineage>
        <taxon>Eukaryota</taxon>
        <taxon>Viridiplantae</taxon>
        <taxon>Streptophyta</taxon>
        <taxon>Embryophyta</taxon>
        <taxon>Tracheophyta</taxon>
        <taxon>Spermatophyta</taxon>
        <taxon>Magnoliopsida</taxon>
        <taxon>Liliopsida</taxon>
        <taxon>Poales</taxon>
        <taxon>Poaceae</taxon>
        <taxon>PACMAD clade</taxon>
        <taxon>Chloridoideae</taxon>
        <taxon>Cynodonteae</taxon>
        <taxon>Eleusininae</taxon>
        <taxon>Eleusine</taxon>
    </lineage>
</organism>
<feature type="domain" description="BURP" evidence="2">
    <location>
        <begin position="91"/>
        <end position="307"/>
    </location>
</feature>